<keyword evidence="1" id="KW-0732">Signal</keyword>
<proteinExistence type="predicted"/>
<name>A0A5J4U8E6_9EUKA</name>
<organism evidence="2 3">
    <name type="scientific">Streblomastix strix</name>
    <dbReference type="NCBI Taxonomy" id="222440"/>
    <lineage>
        <taxon>Eukaryota</taxon>
        <taxon>Metamonada</taxon>
        <taxon>Preaxostyla</taxon>
        <taxon>Oxymonadida</taxon>
        <taxon>Streblomastigidae</taxon>
        <taxon>Streblomastix</taxon>
    </lineage>
</organism>
<dbReference type="EMBL" id="SNRW01019302">
    <property type="protein sequence ID" value="KAA6366514.1"/>
    <property type="molecule type" value="Genomic_DNA"/>
</dbReference>
<evidence type="ECO:0000313" key="2">
    <source>
        <dbReference type="EMBL" id="KAA6366514.1"/>
    </source>
</evidence>
<reference evidence="2 3" key="1">
    <citation type="submission" date="2019-03" db="EMBL/GenBank/DDBJ databases">
        <title>Single cell metagenomics reveals metabolic interactions within the superorganism composed of flagellate Streblomastix strix and complex community of Bacteroidetes bacteria on its surface.</title>
        <authorList>
            <person name="Treitli S.C."/>
            <person name="Kolisko M."/>
            <person name="Husnik F."/>
            <person name="Keeling P."/>
            <person name="Hampl V."/>
        </authorList>
    </citation>
    <scope>NUCLEOTIDE SEQUENCE [LARGE SCALE GENOMIC DNA]</scope>
    <source>
        <strain evidence="2">ST1C</strain>
    </source>
</reference>
<sequence>MLCRHPLHEMMLPVSLLQMWLRWILLDLKTNFSTPNSRTKISSKLRRFRSIKNFQPKMILKLQETVVSGIYRAQQLGS</sequence>
<comment type="caution">
    <text evidence="2">The sequence shown here is derived from an EMBL/GenBank/DDBJ whole genome shotgun (WGS) entry which is preliminary data.</text>
</comment>
<evidence type="ECO:0000313" key="3">
    <source>
        <dbReference type="Proteomes" id="UP000324800"/>
    </source>
</evidence>
<feature type="signal peptide" evidence="1">
    <location>
        <begin position="1"/>
        <end position="26"/>
    </location>
</feature>
<gene>
    <name evidence="2" type="ORF">EZS28_037959</name>
</gene>
<accession>A0A5J4U8E6</accession>
<feature type="chain" id="PRO_5023874587" evidence="1">
    <location>
        <begin position="27"/>
        <end position="78"/>
    </location>
</feature>
<dbReference type="Proteomes" id="UP000324800">
    <property type="component" value="Unassembled WGS sequence"/>
</dbReference>
<evidence type="ECO:0000256" key="1">
    <source>
        <dbReference type="SAM" id="SignalP"/>
    </source>
</evidence>
<protein>
    <submittedName>
        <fullName evidence="2">Uncharacterized protein</fullName>
    </submittedName>
</protein>
<dbReference type="AlphaFoldDB" id="A0A5J4U8E6"/>